<proteinExistence type="predicted"/>
<evidence type="ECO:0000313" key="2">
    <source>
        <dbReference type="Proteomes" id="UP001551675"/>
    </source>
</evidence>
<protein>
    <submittedName>
        <fullName evidence="1">Type II toxin-antitoxin system VapB family antitoxin</fullName>
    </submittedName>
</protein>
<reference evidence="1 2" key="1">
    <citation type="submission" date="2024-06" db="EMBL/GenBank/DDBJ databases">
        <title>The Natural Products Discovery Center: Release of the First 8490 Sequenced Strains for Exploring Actinobacteria Biosynthetic Diversity.</title>
        <authorList>
            <person name="Kalkreuter E."/>
            <person name="Kautsar S.A."/>
            <person name="Yang D."/>
            <person name="Bader C.D."/>
            <person name="Teijaro C.N."/>
            <person name="Fluegel L."/>
            <person name="Davis C.M."/>
            <person name="Simpson J.R."/>
            <person name="Lauterbach L."/>
            <person name="Steele A.D."/>
            <person name="Gui C."/>
            <person name="Meng S."/>
            <person name="Li G."/>
            <person name="Viehrig K."/>
            <person name="Ye F."/>
            <person name="Su P."/>
            <person name="Kiefer A.F."/>
            <person name="Nichols A."/>
            <person name="Cepeda A.J."/>
            <person name="Yan W."/>
            <person name="Fan B."/>
            <person name="Jiang Y."/>
            <person name="Adhikari A."/>
            <person name="Zheng C.-J."/>
            <person name="Schuster L."/>
            <person name="Cowan T.M."/>
            <person name="Smanski M.J."/>
            <person name="Chevrette M.G."/>
            <person name="De Carvalho L.P.S."/>
            <person name="Shen B."/>
        </authorList>
    </citation>
    <scope>NUCLEOTIDE SEQUENCE [LARGE SCALE GENOMIC DNA]</scope>
    <source>
        <strain evidence="1 2">NPDC050100</strain>
    </source>
</reference>
<evidence type="ECO:0000313" key="1">
    <source>
        <dbReference type="EMBL" id="MEV0967985.1"/>
    </source>
</evidence>
<name>A0ABV3G8M1_MICGL</name>
<organism evidence="1 2">
    <name type="scientific">Microtetraspora glauca</name>
    <dbReference type="NCBI Taxonomy" id="1996"/>
    <lineage>
        <taxon>Bacteria</taxon>
        <taxon>Bacillati</taxon>
        <taxon>Actinomycetota</taxon>
        <taxon>Actinomycetes</taxon>
        <taxon>Streptosporangiales</taxon>
        <taxon>Streptosporangiaceae</taxon>
        <taxon>Microtetraspora</taxon>
    </lineage>
</organism>
<dbReference type="EMBL" id="JBFALK010000002">
    <property type="protein sequence ID" value="MEV0967985.1"/>
    <property type="molecule type" value="Genomic_DNA"/>
</dbReference>
<comment type="caution">
    <text evidence="1">The sequence shown here is derived from an EMBL/GenBank/DDBJ whole genome shotgun (WGS) entry which is preliminary data.</text>
</comment>
<accession>A0ABV3G8M1</accession>
<dbReference type="RefSeq" id="WP_358130195.1">
    <property type="nucleotide sequence ID" value="NZ_JBFALK010000002.1"/>
</dbReference>
<dbReference type="Proteomes" id="UP001551675">
    <property type="component" value="Unassembled WGS sequence"/>
</dbReference>
<dbReference type="Pfam" id="PF09957">
    <property type="entry name" value="VapB_antitoxin"/>
    <property type="match status" value="1"/>
</dbReference>
<dbReference type="InterPro" id="IPR019239">
    <property type="entry name" value="VapB_antitoxin"/>
</dbReference>
<sequence length="69" mass="7592">MKTVIDLDTELTEAAAKALGTKTKKETIHAALVAAVEAEHKSRERRRRLINSLGSSDIADDEVMDGAWR</sequence>
<keyword evidence="2" id="KW-1185">Reference proteome</keyword>
<gene>
    <name evidence="1" type="ORF">AB0I59_05080</name>
</gene>